<reference evidence="1" key="1">
    <citation type="submission" date="2020-11" db="EMBL/GenBank/DDBJ databases">
        <authorList>
            <consortium name="DOE Joint Genome Institute"/>
            <person name="Ahrendt S."/>
            <person name="Riley R."/>
            <person name="Andreopoulos W."/>
            <person name="Labutti K."/>
            <person name="Pangilinan J."/>
            <person name="Ruiz-Duenas F.J."/>
            <person name="Barrasa J.M."/>
            <person name="Sanchez-Garcia M."/>
            <person name="Camarero S."/>
            <person name="Miyauchi S."/>
            <person name="Serrano A."/>
            <person name="Linde D."/>
            <person name="Babiker R."/>
            <person name="Drula E."/>
            <person name="Ayuso-Fernandez I."/>
            <person name="Pacheco R."/>
            <person name="Padilla G."/>
            <person name="Ferreira P."/>
            <person name="Barriuso J."/>
            <person name="Kellner H."/>
            <person name="Castanera R."/>
            <person name="Alfaro M."/>
            <person name="Ramirez L."/>
            <person name="Pisabarro A.G."/>
            <person name="Kuo A."/>
            <person name="Tritt A."/>
            <person name="Lipzen A."/>
            <person name="He G."/>
            <person name="Yan M."/>
            <person name="Ng V."/>
            <person name="Cullen D."/>
            <person name="Martin F."/>
            <person name="Rosso M.-N."/>
            <person name="Henrissat B."/>
            <person name="Hibbett D."/>
            <person name="Martinez A.T."/>
            <person name="Grigoriev I.V."/>
        </authorList>
    </citation>
    <scope>NUCLEOTIDE SEQUENCE</scope>
    <source>
        <strain evidence="1">ATCC 90797</strain>
    </source>
</reference>
<evidence type="ECO:0000313" key="2">
    <source>
        <dbReference type="Proteomes" id="UP000807025"/>
    </source>
</evidence>
<dbReference type="Proteomes" id="UP000807025">
    <property type="component" value="Unassembled WGS sequence"/>
</dbReference>
<proteinExistence type="predicted"/>
<organism evidence="1 2">
    <name type="scientific">Pleurotus eryngii</name>
    <name type="common">Boletus of the steppes</name>
    <dbReference type="NCBI Taxonomy" id="5323"/>
    <lineage>
        <taxon>Eukaryota</taxon>
        <taxon>Fungi</taxon>
        <taxon>Dikarya</taxon>
        <taxon>Basidiomycota</taxon>
        <taxon>Agaricomycotina</taxon>
        <taxon>Agaricomycetes</taxon>
        <taxon>Agaricomycetidae</taxon>
        <taxon>Agaricales</taxon>
        <taxon>Pleurotineae</taxon>
        <taxon>Pleurotaceae</taxon>
        <taxon>Pleurotus</taxon>
    </lineage>
</organism>
<gene>
    <name evidence="1" type="ORF">BDN71DRAFT_1450894</name>
</gene>
<dbReference type="EMBL" id="MU154593">
    <property type="protein sequence ID" value="KAF9492931.1"/>
    <property type="molecule type" value="Genomic_DNA"/>
</dbReference>
<comment type="caution">
    <text evidence="1">The sequence shown here is derived from an EMBL/GenBank/DDBJ whole genome shotgun (WGS) entry which is preliminary data.</text>
</comment>
<keyword evidence="2" id="KW-1185">Reference proteome</keyword>
<accession>A0A9P5ZW93</accession>
<dbReference type="AlphaFoldDB" id="A0A9P5ZW93"/>
<sequence length="51" mass="5763">MDGDTFTLLTGVHSTQSCVVILWHGYQPFGYVHQLMVMPEEEGCTVKVITY</sequence>
<name>A0A9P5ZW93_PLEER</name>
<evidence type="ECO:0000313" key="1">
    <source>
        <dbReference type="EMBL" id="KAF9492931.1"/>
    </source>
</evidence>
<protein>
    <submittedName>
        <fullName evidence="1">Uncharacterized protein</fullName>
    </submittedName>
</protein>